<evidence type="ECO:0000256" key="4">
    <source>
        <dbReference type="PROSITE-ProRule" id="PRU00335"/>
    </source>
</evidence>
<evidence type="ECO:0000313" key="7">
    <source>
        <dbReference type="Proteomes" id="UP001185069"/>
    </source>
</evidence>
<comment type="caution">
    <text evidence="6">The sequence shown here is derived from an EMBL/GenBank/DDBJ whole genome shotgun (WGS) entry which is preliminary data.</text>
</comment>
<dbReference type="PANTHER" id="PTHR30055:SF238">
    <property type="entry name" value="MYCOFACTOCIN BIOSYNTHESIS TRANSCRIPTIONAL REGULATOR MFTR-RELATED"/>
    <property type="match status" value="1"/>
</dbReference>
<dbReference type="Proteomes" id="UP001185069">
    <property type="component" value="Unassembled WGS sequence"/>
</dbReference>
<keyword evidence="3" id="KW-0804">Transcription</keyword>
<feature type="domain" description="HTH tetR-type" evidence="5">
    <location>
        <begin position="16"/>
        <end position="76"/>
    </location>
</feature>
<dbReference type="PRINTS" id="PR00455">
    <property type="entry name" value="HTHTETR"/>
</dbReference>
<organism evidence="6 7">
    <name type="scientific">Arthrobacter russicus</name>
    <dbReference type="NCBI Taxonomy" id="172040"/>
    <lineage>
        <taxon>Bacteria</taxon>
        <taxon>Bacillati</taxon>
        <taxon>Actinomycetota</taxon>
        <taxon>Actinomycetes</taxon>
        <taxon>Micrococcales</taxon>
        <taxon>Micrococcaceae</taxon>
        <taxon>Arthrobacter</taxon>
    </lineage>
</organism>
<dbReference type="PROSITE" id="PS50977">
    <property type="entry name" value="HTH_TETR_2"/>
    <property type="match status" value="1"/>
</dbReference>
<sequence>MTDLMQDQNRREKNKTATRGAIAEAALDLLRTKGMGGFTVENVADAAGISRRTFFNYFPSAEAAIASSTESFLDLAIEQFRERPLDEPILEAAQNALIALADPMHLATIAEVYSLAGQHDAVGRFQLEIWNDCTDKIIAAAKPRFSASTDELYVRALVGSVIACGKAAMEVWFARNGAAIDETSLRDLRALMIRSIAHLGAGFVRPEQ</sequence>
<gene>
    <name evidence="6" type="ORF">JOE69_001372</name>
</gene>
<dbReference type="Pfam" id="PF00440">
    <property type="entry name" value="TetR_N"/>
    <property type="match status" value="1"/>
</dbReference>
<evidence type="ECO:0000259" key="5">
    <source>
        <dbReference type="PROSITE" id="PS50977"/>
    </source>
</evidence>
<dbReference type="RefSeq" id="WP_309797216.1">
    <property type="nucleotide sequence ID" value="NZ_BAAAHY010000001.1"/>
</dbReference>
<dbReference type="Gene3D" id="1.10.357.10">
    <property type="entry name" value="Tetracycline Repressor, domain 2"/>
    <property type="match status" value="1"/>
</dbReference>
<accession>A0ABU1J9N7</accession>
<evidence type="ECO:0000256" key="2">
    <source>
        <dbReference type="ARBA" id="ARBA00023125"/>
    </source>
</evidence>
<proteinExistence type="predicted"/>
<dbReference type="InterPro" id="IPR001647">
    <property type="entry name" value="HTH_TetR"/>
</dbReference>
<evidence type="ECO:0000313" key="6">
    <source>
        <dbReference type="EMBL" id="MDR6269134.1"/>
    </source>
</evidence>
<evidence type="ECO:0000256" key="1">
    <source>
        <dbReference type="ARBA" id="ARBA00023015"/>
    </source>
</evidence>
<dbReference type="SUPFAM" id="SSF46689">
    <property type="entry name" value="Homeodomain-like"/>
    <property type="match status" value="1"/>
</dbReference>
<dbReference type="EMBL" id="JAVDQF010000001">
    <property type="protein sequence ID" value="MDR6269134.1"/>
    <property type="molecule type" value="Genomic_DNA"/>
</dbReference>
<dbReference type="PANTHER" id="PTHR30055">
    <property type="entry name" value="HTH-TYPE TRANSCRIPTIONAL REGULATOR RUTR"/>
    <property type="match status" value="1"/>
</dbReference>
<dbReference type="InterPro" id="IPR009057">
    <property type="entry name" value="Homeodomain-like_sf"/>
</dbReference>
<dbReference type="InterPro" id="IPR050109">
    <property type="entry name" value="HTH-type_TetR-like_transc_reg"/>
</dbReference>
<evidence type="ECO:0000256" key="3">
    <source>
        <dbReference type="ARBA" id="ARBA00023163"/>
    </source>
</evidence>
<keyword evidence="1" id="KW-0805">Transcription regulation</keyword>
<feature type="DNA-binding region" description="H-T-H motif" evidence="4">
    <location>
        <begin position="39"/>
        <end position="58"/>
    </location>
</feature>
<dbReference type="Gene3D" id="1.10.10.60">
    <property type="entry name" value="Homeodomain-like"/>
    <property type="match status" value="1"/>
</dbReference>
<name>A0ABU1J9N7_9MICC</name>
<keyword evidence="7" id="KW-1185">Reference proteome</keyword>
<reference evidence="6 7" key="1">
    <citation type="submission" date="2023-07" db="EMBL/GenBank/DDBJ databases">
        <title>Sequencing the genomes of 1000 actinobacteria strains.</title>
        <authorList>
            <person name="Klenk H.-P."/>
        </authorList>
    </citation>
    <scope>NUCLEOTIDE SEQUENCE [LARGE SCALE GENOMIC DNA]</scope>
    <source>
        <strain evidence="6 7">DSM 14555</strain>
    </source>
</reference>
<protein>
    <submittedName>
        <fullName evidence="6">AcrR family transcriptional regulator</fullName>
    </submittedName>
</protein>
<keyword evidence="2 4" id="KW-0238">DNA-binding</keyword>